<name>A0AAD9DL81_9TELE</name>
<evidence type="ECO:0000259" key="8">
    <source>
        <dbReference type="Pfam" id="PF22544"/>
    </source>
</evidence>
<comment type="subcellular location">
    <subcellularLocation>
        <location evidence="1">Cell projection</location>
        <location evidence="1">Cilium</location>
    </subcellularLocation>
    <subcellularLocation>
        <location evidence="2">Cytoplasm</location>
    </subcellularLocation>
</comment>
<feature type="region of interest" description="Disordered" evidence="6">
    <location>
        <begin position="2655"/>
        <end position="2743"/>
    </location>
</feature>
<feature type="domain" description="Hydin adenylate kinase-like" evidence="7">
    <location>
        <begin position="2054"/>
        <end position="2228"/>
    </location>
</feature>
<proteinExistence type="predicted"/>
<dbReference type="InterPro" id="IPR027417">
    <property type="entry name" value="P-loop_NTPase"/>
</dbReference>
<feature type="compositionally biased region" description="Polar residues" evidence="6">
    <location>
        <begin position="2715"/>
        <end position="2731"/>
    </location>
</feature>
<dbReference type="InterPro" id="IPR033305">
    <property type="entry name" value="Hydin-like"/>
</dbReference>
<dbReference type="InterPro" id="IPR053879">
    <property type="entry name" value="HYDIN_VesB_CFA65-like_Ig"/>
</dbReference>
<dbReference type="InterPro" id="IPR013783">
    <property type="entry name" value="Ig-like_fold"/>
</dbReference>
<organism evidence="9 10">
    <name type="scientific">Electrophorus voltai</name>
    <dbReference type="NCBI Taxonomy" id="2609070"/>
    <lineage>
        <taxon>Eukaryota</taxon>
        <taxon>Metazoa</taxon>
        <taxon>Chordata</taxon>
        <taxon>Craniata</taxon>
        <taxon>Vertebrata</taxon>
        <taxon>Euteleostomi</taxon>
        <taxon>Actinopterygii</taxon>
        <taxon>Neopterygii</taxon>
        <taxon>Teleostei</taxon>
        <taxon>Ostariophysi</taxon>
        <taxon>Gymnotiformes</taxon>
        <taxon>Gymnotoidei</taxon>
        <taxon>Gymnotidae</taxon>
        <taxon>Electrophorus</taxon>
    </lineage>
</organism>
<feature type="region of interest" description="Disordered" evidence="6">
    <location>
        <begin position="1947"/>
        <end position="1991"/>
    </location>
</feature>
<feature type="compositionally biased region" description="Basic and acidic residues" evidence="6">
    <location>
        <begin position="2427"/>
        <end position="2439"/>
    </location>
</feature>
<keyword evidence="3" id="KW-0963">Cytoplasm</keyword>
<dbReference type="Gene3D" id="3.40.50.300">
    <property type="entry name" value="P-loop containing nucleotide triphosphate hydrolases"/>
    <property type="match status" value="1"/>
</dbReference>
<keyword evidence="5" id="KW-0966">Cell projection</keyword>
<dbReference type="Pfam" id="PF17213">
    <property type="entry name" value="Hydin_ADK"/>
    <property type="match status" value="1"/>
</dbReference>
<feature type="compositionally biased region" description="Basic and acidic residues" evidence="6">
    <location>
        <begin position="2322"/>
        <end position="2346"/>
    </location>
</feature>
<dbReference type="Pfam" id="PF22544">
    <property type="entry name" value="HYDIN_VesB_CFA65-like_Ig"/>
    <property type="match status" value="3"/>
</dbReference>
<feature type="region of interest" description="Disordered" evidence="6">
    <location>
        <begin position="1221"/>
        <end position="1332"/>
    </location>
</feature>
<evidence type="ECO:0000313" key="9">
    <source>
        <dbReference type="EMBL" id="KAK1784893.1"/>
    </source>
</evidence>
<feature type="region of interest" description="Disordered" evidence="6">
    <location>
        <begin position="2292"/>
        <end position="2311"/>
    </location>
</feature>
<feature type="compositionally biased region" description="Acidic residues" evidence="6">
    <location>
        <begin position="2294"/>
        <end position="2308"/>
    </location>
</feature>
<feature type="compositionally biased region" description="Basic and acidic residues" evidence="6">
    <location>
        <begin position="2400"/>
        <end position="2420"/>
    </location>
</feature>
<gene>
    <name evidence="9" type="ORF">P4O66_018323</name>
</gene>
<reference evidence="9" key="1">
    <citation type="submission" date="2023-03" db="EMBL/GenBank/DDBJ databases">
        <title>Electrophorus voltai genome.</title>
        <authorList>
            <person name="Bian C."/>
        </authorList>
    </citation>
    <scope>NUCLEOTIDE SEQUENCE</scope>
    <source>
        <strain evidence="9">CB-2022</strain>
        <tissue evidence="9">Muscle</tissue>
    </source>
</reference>
<dbReference type="PANTHER" id="PTHR23053">
    <property type="entry name" value="DLEC1 DELETED IN LUNG AND ESOPHAGEAL CANCER 1"/>
    <property type="match status" value="1"/>
</dbReference>
<feature type="region of interest" description="Disordered" evidence="6">
    <location>
        <begin position="3227"/>
        <end position="3263"/>
    </location>
</feature>
<evidence type="ECO:0000313" key="10">
    <source>
        <dbReference type="Proteomes" id="UP001239994"/>
    </source>
</evidence>
<evidence type="ECO:0000256" key="3">
    <source>
        <dbReference type="ARBA" id="ARBA00022490"/>
    </source>
</evidence>
<feature type="region of interest" description="Disordered" evidence="6">
    <location>
        <begin position="2140"/>
        <end position="2191"/>
    </location>
</feature>
<evidence type="ECO:0000256" key="4">
    <source>
        <dbReference type="ARBA" id="ARBA00023069"/>
    </source>
</evidence>
<feature type="compositionally biased region" description="Basic and acidic residues" evidence="6">
    <location>
        <begin position="2655"/>
        <end position="2668"/>
    </location>
</feature>
<feature type="compositionally biased region" description="Basic and acidic residues" evidence="6">
    <location>
        <begin position="2354"/>
        <end position="2363"/>
    </location>
</feature>
<comment type="caution">
    <text evidence="9">The sequence shown here is derived from an EMBL/GenBank/DDBJ whole genome shotgun (WGS) entry which is preliminary data.</text>
</comment>
<feature type="compositionally biased region" description="Basic residues" evidence="6">
    <location>
        <begin position="2703"/>
        <end position="2713"/>
    </location>
</feature>
<feature type="compositionally biased region" description="Basic and acidic residues" evidence="6">
    <location>
        <begin position="1955"/>
        <end position="1969"/>
    </location>
</feature>
<feature type="domain" description="HYDIN/VesB/CFA65-like Ig-like" evidence="8">
    <location>
        <begin position="438"/>
        <end position="538"/>
    </location>
</feature>
<accession>A0AAD9DL81</accession>
<feature type="region of interest" description="Disordered" evidence="6">
    <location>
        <begin position="2488"/>
        <end position="2534"/>
    </location>
</feature>
<dbReference type="Proteomes" id="UP001239994">
    <property type="component" value="Unassembled WGS sequence"/>
</dbReference>
<evidence type="ECO:0000256" key="1">
    <source>
        <dbReference type="ARBA" id="ARBA00004138"/>
    </source>
</evidence>
<dbReference type="SUPFAM" id="SSF52540">
    <property type="entry name" value="P-loop containing nucleoside triphosphate hydrolases"/>
    <property type="match status" value="1"/>
</dbReference>
<sequence length="5164" mass="575336">MCHLTPSVYAQELSQTTEERLANTYETHPPRILELLDMSETTHHKFSTVDVDQPFFQPYPSEIVFQNYMPSETYEVPLVLRNTDKIPHLVKVVEEASLYFRVVSPVDIGSKVAPGMTSTFTILFTPQENKDYIHRLICVTEREKFEVPIRAIGARAILDFPDQLHFPLCPVKCSMQKTLLVRNIGNGRAKFQLSIQSPFSVEPSVGTLGIGESMQMTIEFLPRTTGDHSQQLLLHYNTGEDVYVSLYGASSDVNVRLDRNSVLLEKTYITMASERTVAILNRSDSIVHYQWKSFATQEEEEQHRLRFCMELQQEEADEMEQFLIECGADPNMRDRLSLLSRTFQHRRRQLRREPLLFNDKHIILEPQEGDIWPNRTAEINIIFKPQEARLYQHTVYCDVTDHLPHKSTRFKDLEKVKDYKHGRESRLPLRIKAEGMGPKLQFNFDLLDVGNVFIGSKHSYEVLVSNKGLIDGPYRLEPPSTAMGLCFSFSPTEGMVPPGACHALEVRFSSDKLGTFFEEFRFTVVGNPQPLKLTFRGCVMGPTFHFSVLELNFGEVSFGFPYTLTCSLSNTSLVSMSFDLRIPADGNGADSITTTEQISQLDRNEWTAVDRVSERPQEFRVTPTSGSIRAQGQMDIKAGLFVTLCSNTVQQYSLALVVDVHGVGEEVLALPIKARCVVPEVHLDSPELQFQYCFLGHPYQQSIKLINDTGLPACYGLLAQEYEENPSLLFSSAHPRGVIQPCSTEQIPLVLQAKTVGPQHLTALIAILGQQGPPLVLHLSCIGQGPAISLSATELHFGTIPVLSDVPRMLQLSNSSPIPARFVAHMARSKSQWRVEPVEGEVPPHGQLELHLVANLDDTLPFQDKLQLAIQDSPTCTVAVTATGKGTTIVTDRPFAPSLDLGAHFSSGPCQYHFRVSNRGRRLHQLYWATEGYPQFRRRGLLPSRASKEGKAKGPLAPPPQDAPVFVLTPMRLELAPGQSAHMLLEGSCDVPKVVRERLVCHAIVGHQSGKERIMTVDVTCRFIAPVLEISSQQLNFYVEKVCMHVPLPVYSSVHSLQLGVLQVPGMSLVPQYQSLHLKSVSALALSLELTVPEPFGLCECTGDDLFTITKCLVLGVGAETVVRVRFDPSYRPELESSVTEAVLEIRYRGHPQRDSMALRGEVHFPNLHFSSKAVDFGCVLNCTEAQRQLTMTNCSPLPVSYRWAFLLDQKHYSIRFPSEKSSMEGVMEERQDDTPKEPSPTFGAPTGGRWSRPQLAEKEPVDKKDPETNIKEGSGSPKEPSMTSSPDVLGWEEGLTHDRKSSTSLGQENLRMYPTERPTATEQRLSTASLTSREVPGVEEVFDILPIYGVLQPGERQLVTFSFFGHTHISGQVLALCEVEDGPTYEITLKGEASLLTYALDTTDIDFGPQLFDRVAEAEITLRNTGKVGFDFSALLTEEKVSSEDPLPGQPLVIPSRGYVEATAEMKLSVYYLPGMPEVFHKTLQLQVAFFEPVDITLRGEGVFPRVCLDLPRDLDEERYSSVLKEAREAVESRRQREEALSRPGTGWAEELCEEDCTPTYDALLQMEVERFLLKENAINIEKSRRDSEQRESPGSTDSRWRKKLRRIVLPEYILDFGYVIHGNIPTHIIKVTNTGPVSVTFRAEHRSLAGTGFSTELDRVKNLPYCETETFEVKFDPRGANLDLGEINTVMSLQVLGGPTVQVRLHAVVTMPSLTACTDVLNFNSVRCGMCQVATVQLQNPEHVPCEWSIKEEEQPKRKTERHVPLHLRRKAPIEQPPPLIFEMLPSSGVVYPGDRVNVQVKFSPAEGRAYRETLVIAVAQSTQRVLLLAQGQGEEPQLEFSTSVLELGPVLPYSNGEEAEVLVRNTCPYPIEFYSLDFDKQYLEEEKILRMMNGYDAQNVLLLPPRAPGEPLPAELLDYYKQNSSREPGHGTAFAFTRALKDCSTQKSKPGSPKEDETSNTREKGECVAQEEELSSSPHGARPLEDDRVETSAVLSKDISPSGADQFKGDTGVSYVGDLEENPVSRAIAQYMGVDLSPEGQAAHHRNGIGIIVHGAPLSGKTALAVSLARHYGAACLTLDGVVQEAVSSGTSGAAMQARELMELTQTTVEDTDVAGSAGQAVGVLSVEAVARHTAEGVQATDRKAPASTVSTCNKTSITGPKNNNSSNPTATSMAGQVHRVPSESMSQNELAAMSSLLPDDLLVEILSERLQLSDCHRGVMIDSLETLFCRSPSAALQIILKAFNNRQHIYVIDLINNYYAFKATERERLQRAEALQREQIEREQLRLQDMDEDEYDALPEEEKEQMDLRHREMIREQKRSVQKRLEQEQEEMERLREEEEMKKKNKKGKKEVPKEDSSGKRSQLGVKQSAVALHCESKLDQQPAVPKEGRAISACTDKKDGKDSPLESARELEDGGRKKKSKENKDSKPGGHEESLLTLDDLERELCTEAEKQLLSRFRLYEQSQLHVQHVLQYWDRTQGVLLQAPSSDEPPQEPEEAAERRAPSGKKAKKEREKEKAERERQERERLKTDAADLKLLSPATSQALVLHDGAEGSERESAPQVIPQICVSISGKEQPGGTELLCSLKLPSLEEVLDGLGLGPRGPPIPPPMLFSVVPYPKKRSVPCPQLTSSAHSPAHSFTFLVPSSLEDLSKEKKEEDLKEEAPTPMVPAKEEVATPTKGKGKNAPLKDVPLKERLKDKRRSPAKKGGKSTASRSPPLSAVTSLSDTDLGRSVGDSQSEGSQRLTHFRWVVPANGEVTMKIWFRSTVAGSFDQTLSFEVMGTKRCYQLCCRGICTFPSVSKDHKTVFSHCKKVLQPGNGLQKTYIIRSSLYDFGPLLCGKIRDRYKERKYPENTERLVMHNNSSMEAEVYFCFQHDTKATTFILDPSSMVLKPNEKKELRVWAYPTTPGLIEDSVMCYIKDNPEPAVFRIACRGVRPELEVDRKFLNFDKILLHRRDTRSLCLRNPTMLPVVWKLSGLEMLGDEFSVSQDHGVIMPHSEFSLHLHFWAMKPINLKKAIRLEVVSDVENILGIVHTENIQIIAEAYDVNLDITFLKGADGGLDFGTIKVGEEAKLSVNLKNKGKYEIAYKFMLEPTEPGMPNLNSMFTITPLKGSLHPNERHTSVQFIFCYSKEVSIKEQPILKCQVIEPNIAEGEETIVIIPITISAKSVFSKYSLTPPNDINFGALIHGSRKMKTLTVENHGDFDIRFIISRMCKDFPVPAQRKSMGKKPSRESHSARPSVPSKLRRSDSVQKDFPTQQSRMTMGVFSLTPCFGVLLPGAQQVVTVECVAEQTGHWKECLVVDISDRDPSDSPGGMPYRLIAEVCIPGIAHKDIASIFEEHRLCKNSNMLHCEQYRDAMGIYIQDENKFVFNNVLVGRSAKARFRLSNPGKVPCELNLQVKAVLTKMSVRIAEVFELTPTRMTIPSHSHAFATVTFSPQAMQTYLAVFEATLEGATGLLPTSKGKVLVFDLMGEGNLPYITVLKPVQRNSQGQPVLQFNRLLVGKGQSLPLVIKNISSVPAQVSIDLLDKMGVFAMQAVPDTSVCSHISSHITSDPGTERQTAHVATMTLKEGQRVRFEVEFYPEEAQHFEANIQLLVQDNQYEDTVVQLLGEGYCDIISLDNISSKVLQDQDNAERPLTPRSDLLHFGDCQVGCLYHETFTLSNHSDMEVLRFEWPPDGPQVRFSPRMGHLHAGCTKEITASFCSEQPVVLSAQVVKYKLCQIAFHQPVDQVPDWDDRLRTVKWVESSTRASLQRPAKRKVVEADPEPTHLVLENSSRELELRISATCNYAKFKCDIEPIQFKDTMLYQTRVFQMQMANQGTVELEYSWQVIMDTLGKPGGFNQQGTTPRSGLRPASSLASVSTLLLGDPELPPFNVEPRVGLIQAGASQTFSLRFSPLEVAHYEARLVCSIPNLQGEQGPVITVSGRCLLPYCHFNLENSDYLSMNRRNPELRGPHGAPPRTTLDPNTKVIEFTSLGVGTSVCREFSIINPTNKPYSFLWKCEDSEAKPFTCLTPNNTIQPGKKVDVWVYSTNYIHTVSFRFHAHEPDLVESFWTFLVPEHKLSVPFLLVGVADDPMVYIDHAHLNLGSLLIGHKMHKTVYVVNGEDQPFHFTIEQFSRYSEAFRDSLLLEPMAGTVPPRDKIPLVISFTPTQEGPVMFNLLVTVRGKAQPLTMNVKAECYSMNAYVQYESPEGVITELSDTNIHLVDFKLVELSDRSTCAFLVSNPGKFNLDVQYELTGPADLQRHLQAEPRTAVVPVGGQSRCVLGFFPLQKCDLKDVSFLIKVKNGPVFHCSLLGSASPPGLEFSFVKFNFGMRFIYCAGMVPTTHTLVISNKGERGISVECLFSNTPFLEVSFTPEVLPPGGRMEVSFTFYPREAVSYHEKVVFDINECSKQVVEILGQGIEMKIDIEDPKQKVVKLGALQVGQRSKKLIPLINNSRSPLTFSLLLTSSTHALLDSKVLSVHPEGDVTLRAGGGRCVVEVLFAPRQRMAPFSAELQLECLGTVRPLLVLKGCCQGVEVMLDQDYLSFGAVAQHCQTTRRIILQNTGDIGARFQWDLKCFAPDFSICPAKGYLCPGVEVPLEVTFAPVEVKQDLCYENLCCSIEGGKPVTLTLAGSCIVPPVASQVVNFVCPVRGQCTQSLTLSNRTNQRWSLKPVIEGEYWNASPSFVLEPYQQNKAYEITYKPVVMTTEGRKHLGSVFFSFPDGAGMLYSLQGTADPPKAVGTISHEVPCKTPYTEIVPVHNWLPKPQRFRVTVEMVKLERPDNTVSLKGLDYVDVPALAKRDYKISFFSYKEGQYNAKATQQTLCWPDLLHLLILQVTFKNETTGEYLFYNLSFKATPPGVISTIEMVTAARQTTSACVKVDNPLPTSLVFSAECRSADVNLPSQLSVPALSKDCYQSLSHSPPPQGTLTFEYQPLRPGESTTRLVLYNSELGFFHHDLLLRAHPALPEKPLYFQAQLGAGHSLNAKFTNYSRAKAEYTCKTDCPDFIVEKNITAAAGFQAGTDVSVEVYFEPSKLGEVRGTLTLSSSFAGEYVFPLCGTCLPPKAQGPLAIRAGSSVSIPFKNVFLQATAFSFQVDNPVFTVKGVETIHSKKTHNISVSFEGPPAGSKGPCTGKLTISSPRSEGHGQVLSWVYYLKGFCPELPQREKTL</sequence>
<dbReference type="GO" id="GO:0005930">
    <property type="term" value="C:axoneme"/>
    <property type="evidence" value="ECO:0007669"/>
    <property type="project" value="TreeGrafter"/>
</dbReference>
<protein>
    <recommendedName>
        <fullName evidence="11">Hydrocephalus-inducing protein homolog</fullName>
    </recommendedName>
</protein>
<dbReference type="GO" id="GO:0003341">
    <property type="term" value="P:cilium movement"/>
    <property type="evidence" value="ECO:0007669"/>
    <property type="project" value="TreeGrafter"/>
</dbReference>
<evidence type="ECO:0008006" key="11">
    <source>
        <dbReference type="Google" id="ProtNLM"/>
    </source>
</evidence>
<feature type="region of interest" description="Disordered" evidence="6">
    <location>
        <begin position="2322"/>
        <end position="2443"/>
    </location>
</feature>
<evidence type="ECO:0000259" key="7">
    <source>
        <dbReference type="Pfam" id="PF17213"/>
    </source>
</evidence>
<evidence type="ECO:0000256" key="5">
    <source>
        <dbReference type="ARBA" id="ARBA00023273"/>
    </source>
</evidence>
<feature type="compositionally biased region" description="Basic and acidic residues" evidence="6">
    <location>
        <begin position="1221"/>
        <end position="1237"/>
    </location>
</feature>
<feature type="compositionally biased region" description="Polar residues" evidence="6">
    <location>
        <begin position="1319"/>
        <end position="1332"/>
    </location>
</feature>
<feature type="compositionally biased region" description="Basic and acidic residues" evidence="6">
    <location>
        <begin position="1256"/>
        <end position="1271"/>
    </location>
</feature>
<evidence type="ECO:0000256" key="6">
    <source>
        <dbReference type="SAM" id="MobiDB-lite"/>
    </source>
</evidence>
<keyword evidence="4" id="KW-0969">Cilium</keyword>
<feature type="domain" description="HYDIN/VesB/CFA65-like Ig-like" evidence="8">
    <location>
        <begin position="4531"/>
        <end position="4626"/>
    </location>
</feature>
<keyword evidence="10" id="KW-1185">Reference proteome</keyword>
<dbReference type="PANTHER" id="PTHR23053:SF0">
    <property type="entry name" value="HYDROCEPHALUS-INDUCING PROTEIN HOMOLOG"/>
    <property type="match status" value="1"/>
</dbReference>
<feature type="compositionally biased region" description="Polar residues" evidence="6">
    <location>
        <begin position="2151"/>
        <end position="2178"/>
    </location>
</feature>
<dbReference type="EMBL" id="JAROKS010000026">
    <property type="protein sequence ID" value="KAK1784893.1"/>
    <property type="molecule type" value="Genomic_DNA"/>
</dbReference>
<feature type="domain" description="HYDIN/VesB/CFA65-like Ig-like" evidence="8">
    <location>
        <begin position="156"/>
        <end position="249"/>
    </location>
</feature>
<evidence type="ECO:0000256" key="2">
    <source>
        <dbReference type="ARBA" id="ARBA00004496"/>
    </source>
</evidence>
<dbReference type="InterPro" id="IPR033768">
    <property type="entry name" value="Hydin_ADK"/>
</dbReference>
<dbReference type="GO" id="GO:1904158">
    <property type="term" value="P:axonemal central apparatus assembly"/>
    <property type="evidence" value="ECO:0007669"/>
    <property type="project" value="TreeGrafter"/>
</dbReference>
<feature type="compositionally biased region" description="Basic and acidic residues" evidence="6">
    <location>
        <begin position="2515"/>
        <end position="2534"/>
    </location>
</feature>
<dbReference type="Gene3D" id="2.60.40.10">
    <property type="entry name" value="Immunoglobulins"/>
    <property type="match status" value="22"/>
</dbReference>